<feature type="region of interest" description="Disordered" evidence="5">
    <location>
        <begin position="710"/>
        <end position="760"/>
    </location>
</feature>
<keyword evidence="4 6" id="KW-0472">Membrane</keyword>
<feature type="transmembrane region" description="Helical" evidence="6">
    <location>
        <begin position="503"/>
        <end position="522"/>
    </location>
</feature>
<sequence>MLPHPPKAAQGPLGIDRSLWGETVQLRSTTDPDDLHGFIVQSYARSWDQWRALGLSPPKTLLNQETRDPVIMAGMLRRHAEREPPIGELPVPHGPAFGNEYEDYPQQVPPATEYEKEIFKHITQPDDSYTPEGVYWADLPFWKRWSFVGQVDRAEAASELGTIWSMMKKDPLSPLSWYWRHAILPGAGLGLEGYVLFSIGNLEPLFKAVWPQCWGSSPTVCSHNWVASITYLEVIGIMVGQVGVGIIGDWVGRRWGLIQDALIMFLGLCILTGSWGVTLNGWIICYAWALFFYGFGVGGEYPITATSSMENAVSAGKLSTRDDRLHRGRKVTMAFMMQGWGQFVNQVLLIVLMFIFNRGYGNPPYSETATQWVFRLSFAIPALGTLWLVYYRTWKMPAASKKLDQAKKKANVTGYDVKSMKMTFKNFGGRIFATAGGWFCNDVFFYGNKLFQGQFINIVSDNPSSVMTTWTWNLVNVVVSLLGYYAASLMIDNKMYGRKMMQQVGFAMCFLMFVIPAFNYSYYTSPAGVHAFQAMYFLSSFFNQFGPNAVTFLVAGEVFPTQIRASAHGFSACIGKSGALLASVLYNYIGNQTKFYVVPWFGLAGMILTWIWLPDTTGLDLKEQERRWQYILNGRSDEYHGIAIHPQHLSMWERWLGVGKAYHPDTDLKAKIRDIKADWEEKQVAKQDPEQAHVVDDDDEDFTDEIHSYFRGVTPPADRGIKNHKEKSTKDLSKGNERTTVDEGDEITEKTADSGASSVS</sequence>
<evidence type="ECO:0000256" key="4">
    <source>
        <dbReference type="ARBA" id="ARBA00023136"/>
    </source>
</evidence>
<dbReference type="Gene3D" id="1.20.1250.20">
    <property type="entry name" value="MFS general substrate transporter like domains"/>
    <property type="match status" value="1"/>
</dbReference>
<feature type="transmembrane region" description="Helical" evidence="6">
    <location>
        <begin position="470"/>
        <end position="491"/>
    </location>
</feature>
<evidence type="ECO:0000256" key="1">
    <source>
        <dbReference type="ARBA" id="ARBA00004141"/>
    </source>
</evidence>
<name>A0ABR2V249_9PEZI</name>
<keyword evidence="9" id="KW-1185">Reference proteome</keyword>
<evidence type="ECO:0000256" key="5">
    <source>
        <dbReference type="SAM" id="MobiDB-lite"/>
    </source>
</evidence>
<keyword evidence="3 6" id="KW-1133">Transmembrane helix</keyword>
<feature type="transmembrane region" description="Helical" evidence="6">
    <location>
        <begin position="255"/>
        <end position="275"/>
    </location>
</feature>
<dbReference type="InterPro" id="IPR005828">
    <property type="entry name" value="MFS_sugar_transport-like"/>
</dbReference>
<organism evidence="8 9">
    <name type="scientific">Seiridium unicorne</name>
    <dbReference type="NCBI Taxonomy" id="138068"/>
    <lineage>
        <taxon>Eukaryota</taxon>
        <taxon>Fungi</taxon>
        <taxon>Dikarya</taxon>
        <taxon>Ascomycota</taxon>
        <taxon>Pezizomycotina</taxon>
        <taxon>Sordariomycetes</taxon>
        <taxon>Xylariomycetidae</taxon>
        <taxon>Amphisphaeriales</taxon>
        <taxon>Sporocadaceae</taxon>
        <taxon>Seiridium</taxon>
    </lineage>
</organism>
<feature type="transmembrane region" description="Helical" evidence="6">
    <location>
        <begin position="225"/>
        <end position="248"/>
    </location>
</feature>
<evidence type="ECO:0000256" key="2">
    <source>
        <dbReference type="ARBA" id="ARBA00022692"/>
    </source>
</evidence>
<accession>A0ABR2V249</accession>
<dbReference type="InterPro" id="IPR036259">
    <property type="entry name" value="MFS_trans_sf"/>
</dbReference>
<dbReference type="SUPFAM" id="SSF103473">
    <property type="entry name" value="MFS general substrate transporter"/>
    <property type="match status" value="1"/>
</dbReference>
<evidence type="ECO:0000256" key="6">
    <source>
        <dbReference type="SAM" id="Phobius"/>
    </source>
</evidence>
<feature type="transmembrane region" description="Helical" evidence="6">
    <location>
        <begin position="343"/>
        <end position="360"/>
    </location>
</feature>
<feature type="domain" description="Major facilitator superfamily (MFS) profile" evidence="7">
    <location>
        <begin position="181"/>
        <end position="617"/>
    </location>
</feature>
<dbReference type="Proteomes" id="UP001408356">
    <property type="component" value="Unassembled WGS sequence"/>
</dbReference>
<feature type="compositionally biased region" description="Basic and acidic residues" evidence="5">
    <location>
        <begin position="719"/>
        <end position="752"/>
    </location>
</feature>
<feature type="transmembrane region" description="Helical" evidence="6">
    <location>
        <begin position="567"/>
        <end position="589"/>
    </location>
</feature>
<proteinExistence type="predicted"/>
<reference evidence="8 9" key="1">
    <citation type="journal article" date="2024" name="J. Plant Pathol.">
        <title>Sequence and assembly of the genome of Seiridium unicorne, isolate CBS 538.82, causal agent of cypress canker disease.</title>
        <authorList>
            <person name="Scali E."/>
            <person name="Rocca G.D."/>
            <person name="Danti R."/>
            <person name="Garbelotto M."/>
            <person name="Barberini S."/>
            <person name="Baroncelli R."/>
            <person name="Emiliani G."/>
        </authorList>
    </citation>
    <scope>NUCLEOTIDE SEQUENCE [LARGE SCALE GENOMIC DNA]</scope>
    <source>
        <strain evidence="8 9">BM-138-508</strain>
    </source>
</reference>
<evidence type="ECO:0000313" key="8">
    <source>
        <dbReference type="EMBL" id="KAK9420995.1"/>
    </source>
</evidence>
<evidence type="ECO:0000313" key="9">
    <source>
        <dbReference type="Proteomes" id="UP001408356"/>
    </source>
</evidence>
<feature type="transmembrane region" description="Helical" evidence="6">
    <location>
        <begin position="595"/>
        <end position="613"/>
    </location>
</feature>
<dbReference type="Pfam" id="PF00083">
    <property type="entry name" value="Sugar_tr"/>
    <property type="match status" value="1"/>
</dbReference>
<comment type="subcellular location">
    <subcellularLocation>
        <location evidence="1">Membrane</location>
        <topology evidence="1">Multi-pass membrane protein</topology>
    </subcellularLocation>
</comment>
<protein>
    <submittedName>
        <fullName evidence="8">Major facilitator superfamily (MFS) profile domain-containing protein</fullName>
    </submittedName>
</protein>
<evidence type="ECO:0000259" key="7">
    <source>
        <dbReference type="PROSITE" id="PS50850"/>
    </source>
</evidence>
<evidence type="ECO:0000256" key="3">
    <source>
        <dbReference type="ARBA" id="ARBA00022989"/>
    </source>
</evidence>
<feature type="transmembrane region" description="Helical" evidence="6">
    <location>
        <begin position="427"/>
        <end position="447"/>
    </location>
</feature>
<gene>
    <name evidence="8" type="ORF">SUNI508_06140</name>
</gene>
<feature type="transmembrane region" description="Helical" evidence="6">
    <location>
        <begin position="372"/>
        <end position="391"/>
    </location>
</feature>
<dbReference type="PROSITE" id="PS50850">
    <property type="entry name" value="MFS"/>
    <property type="match status" value="1"/>
</dbReference>
<keyword evidence="2 6" id="KW-0812">Transmembrane</keyword>
<dbReference type="InterPro" id="IPR020846">
    <property type="entry name" value="MFS_dom"/>
</dbReference>
<dbReference type="EMBL" id="JARVKF010000212">
    <property type="protein sequence ID" value="KAK9420995.1"/>
    <property type="molecule type" value="Genomic_DNA"/>
</dbReference>
<comment type="caution">
    <text evidence="8">The sequence shown here is derived from an EMBL/GenBank/DDBJ whole genome shotgun (WGS) entry which is preliminary data.</text>
</comment>
<dbReference type="PANTHER" id="PTHR24064">
    <property type="entry name" value="SOLUTE CARRIER FAMILY 22 MEMBER"/>
    <property type="match status" value="1"/>
</dbReference>